<reference evidence="12" key="1">
    <citation type="submission" date="2019-10" db="EMBL/GenBank/DDBJ databases">
        <authorList>
            <consortium name="Genoscope - CEA"/>
            <person name="William W."/>
        </authorList>
    </citation>
    <scope>NUCLEOTIDE SEQUENCE [LARGE SCALE GENOMIC DNA]</scope>
    <source>
        <strain evidence="12">BBR_PRJEB10994</strain>
    </source>
</reference>
<feature type="domain" description="RNase III" evidence="11">
    <location>
        <begin position="9"/>
        <end position="131"/>
    </location>
</feature>
<dbReference type="GO" id="GO:0004525">
    <property type="term" value="F:ribonuclease III activity"/>
    <property type="evidence" value="ECO:0007669"/>
    <property type="project" value="UniProtKB-UniRule"/>
</dbReference>
<dbReference type="SUPFAM" id="SSF69065">
    <property type="entry name" value="RNase III domain-like"/>
    <property type="match status" value="1"/>
</dbReference>
<dbReference type="GO" id="GO:0006364">
    <property type="term" value="P:rRNA processing"/>
    <property type="evidence" value="ECO:0007669"/>
    <property type="project" value="UniProtKB-UniRule"/>
</dbReference>
<keyword evidence="5 9" id="KW-0540">Nuclease</keyword>
<name>A0A7Z9C180_9CYAN</name>
<dbReference type="PANTHER" id="PTHR11207">
    <property type="entry name" value="RIBONUCLEASE III"/>
    <property type="match status" value="1"/>
</dbReference>
<keyword evidence="6 9" id="KW-0255">Endonuclease</keyword>
<evidence type="ECO:0000313" key="12">
    <source>
        <dbReference type="EMBL" id="VXD23424.1"/>
    </source>
</evidence>
<comment type="catalytic activity">
    <reaction evidence="1 9">
        <text>Endonucleolytic cleavage to 5'-phosphomonoester.</text>
        <dbReference type="EC" id="3.1.26.3"/>
    </reaction>
</comment>
<evidence type="ECO:0000256" key="7">
    <source>
        <dbReference type="ARBA" id="ARBA00022801"/>
    </source>
</evidence>
<evidence type="ECO:0000259" key="10">
    <source>
        <dbReference type="PROSITE" id="PS50137"/>
    </source>
</evidence>
<sequence>MTKTQLPEIKNEPLRLQALTHRSYLNEHPNAGEDNERLEFLGDAVLGFLVGELLFKKRYPEDMTKMSEANMTRLRSVLVDEKQLAKFAVQFHLGELLRLGKGAIRDGGRTNPSLLSDAFEAYIGAYYLDTNIDVVREFIHPLFSAVANEMVFPQSETTPQTLIDCKNRFQQWALEKSGENPKYYVVGESGPDHAKEFGIEVRVRDKVYGYGKGRRKQDAEKKAAEVALQKLGLL</sequence>
<dbReference type="SMART" id="SM00535">
    <property type="entry name" value="RIBOc"/>
    <property type="match status" value="1"/>
</dbReference>
<dbReference type="EC" id="3.1.26.3" evidence="9"/>
<feature type="binding site" evidence="9">
    <location>
        <position position="117"/>
    </location>
    <ligand>
        <name>Mg(2+)</name>
        <dbReference type="ChEBI" id="CHEBI:18420"/>
    </ligand>
</feature>
<keyword evidence="9" id="KW-0819">tRNA processing</keyword>
<keyword evidence="9" id="KW-0963">Cytoplasm</keyword>
<dbReference type="PROSITE" id="PS00517">
    <property type="entry name" value="RNASE_3_1"/>
    <property type="match status" value="1"/>
</dbReference>
<dbReference type="GO" id="GO:0019843">
    <property type="term" value="F:rRNA binding"/>
    <property type="evidence" value="ECO:0007669"/>
    <property type="project" value="UniProtKB-KW"/>
</dbReference>
<dbReference type="GO" id="GO:0006397">
    <property type="term" value="P:mRNA processing"/>
    <property type="evidence" value="ECO:0007669"/>
    <property type="project" value="UniProtKB-UniRule"/>
</dbReference>
<dbReference type="GO" id="GO:0005737">
    <property type="term" value="C:cytoplasm"/>
    <property type="evidence" value="ECO:0007669"/>
    <property type="project" value="UniProtKB-SubCell"/>
</dbReference>
<dbReference type="PROSITE" id="PS50142">
    <property type="entry name" value="RNASE_3_2"/>
    <property type="match status" value="1"/>
</dbReference>
<dbReference type="EMBL" id="CZCS02000216">
    <property type="protein sequence ID" value="VXD23424.1"/>
    <property type="molecule type" value="Genomic_DNA"/>
</dbReference>
<dbReference type="AlphaFoldDB" id="A0A7Z9C180"/>
<dbReference type="SMART" id="SM00358">
    <property type="entry name" value="DSRM"/>
    <property type="match status" value="1"/>
</dbReference>
<dbReference type="GO" id="GO:0003725">
    <property type="term" value="F:double-stranded RNA binding"/>
    <property type="evidence" value="ECO:0007669"/>
    <property type="project" value="TreeGrafter"/>
</dbReference>
<dbReference type="CDD" id="cd00593">
    <property type="entry name" value="RIBOc"/>
    <property type="match status" value="1"/>
</dbReference>
<evidence type="ECO:0000259" key="11">
    <source>
        <dbReference type="PROSITE" id="PS50142"/>
    </source>
</evidence>
<keyword evidence="9" id="KW-0460">Magnesium</keyword>
<dbReference type="CDD" id="cd10845">
    <property type="entry name" value="DSRM_RNAse_III_family"/>
    <property type="match status" value="1"/>
</dbReference>
<feature type="active site" evidence="9">
    <location>
        <position position="120"/>
    </location>
</feature>
<dbReference type="Pfam" id="PF00035">
    <property type="entry name" value="dsrm"/>
    <property type="match status" value="1"/>
</dbReference>
<dbReference type="FunFam" id="1.10.1520.10:FF:000001">
    <property type="entry name" value="Ribonuclease 3"/>
    <property type="match status" value="1"/>
</dbReference>
<accession>A0A7Z9C180</accession>
<organism evidence="12 13">
    <name type="scientific">Planktothrix paucivesiculata PCC 9631</name>
    <dbReference type="NCBI Taxonomy" id="671071"/>
    <lineage>
        <taxon>Bacteria</taxon>
        <taxon>Bacillati</taxon>
        <taxon>Cyanobacteriota</taxon>
        <taxon>Cyanophyceae</taxon>
        <taxon>Oscillatoriophycideae</taxon>
        <taxon>Oscillatoriales</taxon>
        <taxon>Microcoleaceae</taxon>
        <taxon>Planktothrix</taxon>
    </lineage>
</organism>
<keyword evidence="9" id="KW-0479">Metal-binding</keyword>
<dbReference type="HAMAP" id="MF_00104">
    <property type="entry name" value="RNase_III"/>
    <property type="match status" value="1"/>
</dbReference>
<keyword evidence="8 9" id="KW-0694">RNA-binding</keyword>
<dbReference type="GO" id="GO:0046872">
    <property type="term" value="F:metal ion binding"/>
    <property type="evidence" value="ECO:0007669"/>
    <property type="project" value="UniProtKB-KW"/>
</dbReference>
<gene>
    <name evidence="9 12" type="primary">rnc</name>
    <name evidence="12" type="ORF">PL9631_730023</name>
</gene>
<evidence type="ECO:0000256" key="6">
    <source>
        <dbReference type="ARBA" id="ARBA00022759"/>
    </source>
</evidence>
<feature type="domain" description="DRBM" evidence="10">
    <location>
        <begin position="164"/>
        <end position="233"/>
    </location>
</feature>
<dbReference type="SUPFAM" id="SSF54768">
    <property type="entry name" value="dsRNA-binding domain-like"/>
    <property type="match status" value="1"/>
</dbReference>
<dbReference type="PROSITE" id="PS50137">
    <property type="entry name" value="DS_RBD"/>
    <property type="match status" value="1"/>
</dbReference>
<dbReference type="InterPro" id="IPR000999">
    <property type="entry name" value="RNase_III_dom"/>
</dbReference>
<comment type="subcellular location">
    <subcellularLocation>
        <location evidence="9">Cytoplasm</location>
    </subcellularLocation>
</comment>
<evidence type="ECO:0000256" key="8">
    <source>
        <dbReference type="ARBA" id="ARBA00022884"/>
    </source>
</evidence>
<dbReference type="GO" id="GO:0008033">
    <property type="term" value="P:tRNA processing"/>
    <property type="evidence" value="ECO:0007669"/>
    <property type="project" value="UniProtKB-KW"/>
</dbReference>
<keyword evidence="3 9" id="KW-0698">rRNA processing</keyword>
<keyword evidence="4 9" id="KW-0507">mRNA processing</keyword>
<evidence type="ECO:0000256" key="2">
    <source>
        <dbReference type="ARBA" id="ARBA00010183"/>
    </source>
</evidence>
<comment type="subunit">
    <text evidence="9">Homodimer.</text>
</comment>
<dbReference type="Pfam" id="PF14622">
    <property type="entry name" value="Ribonucleas_3_3"/>
    <property type="match status" value="1"/>
</dbReference>
<dbReference type="NCBIfam" id="TIGR02191">
    <property type="entry name" value="RNaseIII"/>
    <property type="match status" value="1"/>
</dbReference>
<comment type="caution">
    <text evidence="12">The sequence shown here is derived from an EMBL/GenBank/DDBJ whole genome shotgun (WGS) entry which is preliminary data.</text>
</comment>
<dbReference type="InterPro" id="IPR011907">
    <property type="entry name" value="RNase_III"/>
</dbReference>
<dbReference type="GO" id="GO:0010468">
    <property type="term" value="P:regulation of gene expression"/>
    <property type="evidence" value="ECO:0007669"/>
    <property type="project" value="TreeGrafter"/>
</dbReference>
<comment type="similarity">
    <text evidence="2">Belongs to the ribonuclease III family.</text>
</comment>
<evidence type="ECO:0000313" key="13">
    <source>
        <dbReference type="Proteomes" id="UP000182190"/>
    </source>
</evidence>
<evidence type="ECO:0000256" key="1">
    <source>
        <dbReference type="ARBA" id="ARBA00000109"/>
    </source>
</evidence>
<evidence type="ECO:0000256" key="9">
    <source>
        <dbReference type="HAMAP-Rule" id="MF_00104"/>
    </source>
</evidence>
<keyword evidence="9" id="KW-0699">rRNA-binding</keyword>
<dbReference type="InterPro" id="IPR014720">
    <property type="entry name" value="dsRBD_dom"/>
</dbReference>
<dbReference type="OrthoDB" id="9805026at2"/>
<keyword evidence="7 9" id="KW-0378">Hydrolase</keyword>
<feature type="binding site" evidence="9">
    <location>
        <position position="120"/>
    </location>
    <ligand>
        <name>Mg(2+)</name>
        <dbReference type="ChEBI" id="CHEBI:18420"/>
    </ligand>
</feature>
<dbReference type="Gene3D" id="1.10.1520.10">
    <property type="entry name" value="Ribonuclease III domain"/>
    <property type="match status" value="1"/>
</dbReference>
<evidence type="ECO:0000256" key="4">
    <source>
        <dbReference type="ARBA" id="ARBA00022664"/>
    </source>
</evidence>
<protein>
    <recommendedName>
        <fullName evidence="9">Ribonuclease 3</fullName>
        <ecNumber evidence="9">3.1.26.3</ecNumber>
    </recommendedName>
    <alternativeName>
        <fullName evidence="9">Ribonuclease III</fullName>
        <shortName evidence="9">RNase III</shortName>
    </alternativeName>
</protein>
<keyword evidence="13" id="KW-1185">Reference proteome</keyword>
<dbReference type="RefSeq" id="WP_083621282.1">
    <property type="nucleotide sequence ID" value="NZ_LR735017.1"/>
</dbReference>
<dbReference type="InterPro" id="IPR036389">
    <property type="entry name" value="RNase_III_sf"/>
</dbReference>
<feature type="active site" evidence="9">
    <location>
        <position position="43"/>
    </location>
</feature>
<comment type="function">
    <text evidence="9">Digests double-stranded RNA. Involved in the processing of primary rRNA transcript to yield the immediate precursors to the large and small rRNAs (23S and 16S). Processes some mRNAs, and tRNAs when they are encoded in the rRNA operon. Processes pre-crRNA and tracrRNA of type II CRISPR loci if present in the organism.</text>
</comment>
<dbReference type="Gene3D" id="3.30.160.20">
    <property type="match status" value="1"/>
</dbReference>
<dbReference type="PANTHER" id="PTHR11207:SF0">
    <property type="entry name" value="RIBONUCLEASE 3"/>
    <property type="match status" value="1"/>
</dbReference>
<dbReference type="Proteomes" id="UP000182190">
    <property type="component" value="Unassembled WGS sequence"/>
</dbReference>
<evidence type="ECO:0000256" key="3">
    <source>
        <dbReference type="ARBA" id="ARBA00022552"/>
    </source>
</evidence>
<feature type="binding site" evidence="9">
    <location>
        <position position="39"/>
    </location>
    <ligand>
        <name>Mg(2+)</name>
        <dbReference type="ChEBI" id="CHEBI:18420"/>
    </ligand>
</feature>
<comment type="cofactor">
    <cofactor evidence="9">
        <name>Mg(2+)</name>
        <dbReference type="ChEBI" id="CHEBI:18420"/>
    </cofactor>
</comment>
<proteinExistence type="inferred from homology"/>
<evidence type="ECO:0000256" key="5">
    <source>
        <dbReference type="ARBA" id="ARBA00022722"/>
    </source>
</evidence>